<evidence type="ECO:0000313" key="1">
    <source>
        <dbReference type="EMBL" id="SDK02572.1"/>
    </source>
</evidence>
<accession>A0A1G8YIB4</accession>
<dbReference type="GO" id="GO:0045892">
    <property type="term" value="P:negative regulation of DNA-templated transcription"/>
    <property type="evidence" value="ECO:0007669"/>
    <property type="project" value="UniProtKB-ARBA"/>
</dbReference>
<dbReference type="GO" id="GO:0003677">
    <property type="term" value="F:DNA binding"/>
    <property type="evidence" value="ECO:0007669"/>
    <property type="project" value="UniProtKB-KW"/>
</dbReference>
<organism evidence="1 2">
    <name type="scientific">Natronincola ferrireducens</name>
    <dbReference type="NCBI Taxonomy" id="393762"/>
    <lineage>
        <taxon>Bacteria</taxon>
        <taxon>Bacillati</taxon>
        <taxon>Bacillota</taxon>
        <taxon>Clostridia</taxon>
        <taxon>Peptostreptococcales</taxon>
        <taxon>Natronincolaceae</taxon>
        <taxon>Natronincola</taxon>
    </lineage>
</organism>
<keyword evidence="2" id="KW-1185">Reference proteome</keyword>
<gene>
    <name evidence="1" type="ORF">SAMN05660472_00552</name>
</gene>
<dbReference type="InterPro" id="IPR003735">
    <property type="entry name" value="Metal_Tscrpt_repr"/>
</dbReference>
<reference evidence="1 2" key="1">
    <citation type="submission" date="2016-10" db="EMBL/GenBank/DDBJ databases">
        <authorList>
            <person name="de Groot N.N."/>
        </authorList>
    </citation>
    <scope>NUCLEOTIDE SEQUENCE [LARGE SCALE GENOMIC DNA]</scope>
    <source>
        <strain evidence="1 2">DSM 18346</strain>
    </source>
</reference>
<dbReference type="PANTHER" id="PTHR33677:SF5">
    <property type="entry name" value="TRANSCRIPTIONAL REPRESSOR FRMR"/>
    <property type="match status" value="1"/>
</dbReference>
<dbReference type="GO" id="GO:0046872">
    <property type="term" value="F:metal ion binding"/>
    <property type="evidence" value="ECO:0007669"/>
    <property type="project" value="InterPro"/>
</dbReference>
<keyword evidence="1" id="KW-0238">DNA-binding</keyword>
<sequence>MDQQQIRKDILNRLKTIKGHIQGIEKMIEEEKACDDVLLQIAAVKSSLEKVGSIIVEDHAKECLLRENITRDEVDKILKTIMKFSK</sequence>
<name>A0A1G8YIB4_9FIRM</name>
<dbReference type="Gene3D" id="1.20.58.1000">
    <property type="entry name" value="Metal-sensitive repressor, helix protomer"/>
    <property type="match status" value="1"/>
</dbReference>
<dbReference type="STRING" id="393762.SAMN05660472_00552"/>
<proteinExistence type="predicted"/>
<dbReference type="Proteomes" id="UP000198718">
    <property type="component" value="Unassembled WGS sequence"/>
</dbReference>
<dbReference type="AlphaFoldDB" id="A0A1G8YIB4"/>
<dbReference type="EMBL" id="FNFP01000001">
    <property type="protein sequence ID" value="SDK02572.1"/>
    <property type="molecule type" value="Genomic_DNA"/>
</dbReference>
<protein>
    <submittedName>
        <fullName evidence="1">DNA-binding transcriptional regulator, FrmR family</fullName>
    </submittedName>
</protein>
<dbReference type="OrthoDB" id="9811244at2"/>
<dbReference type="RefSeq" id="WP_090549942.1">
    <property type="nucleotide sequence ID" value="NZ_FNFP01000001.1"/>
</dbReference>
<dbReference type="CDD" id="cd10148">
    <property type="entry name" value="CsoR-like_DUF156"/>
    <property type="match status" value="1"/>
</dbReference>
<dbReference type="Pfam" id="PF02583">
    <property type="entry name" value="Trns_repr_metal"/>
    <property type="match status" value="1"/>
</dbReference>
<evidence type="ECO:0000313" key="2">
    <source>
        <dbReference type="Proteomes" id="UP000198718"/>
    </source>
</evidence>
<dbReference type="PANTHER" id="PTHR33677">
    <property type="entry name" value="TRANSCRIPTIONAL REPRESSOR FRMR-RELATED"/>
    <property type="match status" value="1"/>
</dbReference>
<dbReference type="InterPro" id="IPR038390">
    <property type="entry name" value="Metal_Tscrpt_repr_sf"/>
</dbReference>